<dbReference type="SUPFAM" id="SSF51197">
    <property type="entry name" value="Clavaminate synthase-like"/>
    <property type="match status" value="1"/>
</dbReference>
<protein>
    <recommendedName>
        <fullName evidence="3">Clavaminate synthase-like protein</fullName>
    </recommendedName>
</protein>
<dbReference type="Gene3D" id="2.60.120.330">
    <property type="entry name" value="B-lactam Antibiotic, Isopenicillin N Synthase, Chain"/>
    <property type="match status" value="1"/>
</dbReference>
<dbReference type="Proteomes" id="UP000241818">
    <property type="component" value="Unassembled WGS sequence"/>
</dbReference>
<dbReference type="PANTHER" id="PTHR48420:SF1">
    <property type="entry name" value="NON-HAEM DIOXYGENASE N-TERMINAL DOMAIN-CONTAINING PROTEIN"/>
    <property type="match status" value="1"/>
</dbReference>
<dbReference type="EMBL" id="KZ679018">
    <property type="protein sequence ID" value="PSS08571.1"/>
    <property type="molecule type" value="Genomic_DNA"/>
</dbReference>
<dbReference type="PANTHER" id="PTHR48420">
    <property type="entry name" value="NON-HAEM DIOXYGENASE N-TERMINAL DOMAIN-CONTAINING PROTEIN"/>
    <property type="match status" value="1"/>
</dbReference>
<reference evidence="1 2" key="1">
    <citation type="journal article" date="2018" name="New Phytol.">
        <title>Comparative genomics and transcriptomics depict ericoid mycorrhizal fungi as versatile saprotrophs and plant mutualists.</title>
        <authorList>
            <person name="Martino E."/>
            <person name="Morin E."/>
            <person name="Grelet G.A."/>
            <person name="Kuo A."/>
            <person name="Kohler A."/>
            <person name="Daghino S."/>
            <person name="Barry K.W."/>
            <person name="Cichocki N."/>
            <person name="Clum A."/>
            <person name="Dockter R.B."/>
            <person name="Hainaut M."/>
            <person name="Kuo R.C."/>
            <person name="LaButti K."/>
            <person name="Lindahl B.D."/>
            <person name="Lindquist E.A."/>
            <person name="Lipzen A."/>
            <person name="Khouja H.R."/>
            <person name="Magnuson J."/>
            <person name="Murat C."/>
            <person name="Ohm R.A."/>
            <person name="Singer S.W."/>
            <person name="Spatafora J.W."/>
            <person name="Wang M."/>
            <person name="Veneault-Fourrey C."/>
            <person name="Henrissat B."/>
            <person name="Grigoriev I.V."/>
            <person name="Martin F.M."/>
            <person name="Perotto S."/>
        </authorList>
    </citation>
    <scope>NUCLEOTIDE SEQUENCE [LARGE SCALE GENOMIC DNA]</scope>
    <source>
        <strain evidence="1 2">ATCC 22711</strain>
    </source>
</reference>
<dbReference type="AlphaFoldDB" id="A0A2T3AQM5"/>
<dbReference type="GeneID" id="36577537"/>
<sequence>MSSAAVTVNLEDLKNGDVSFSTLEEAFGPDSLGIIIVKNVPSEFVELRHRLLSYSSYLGNLPPAELEKIENPAAKYLTGWSRGKETLKNGQVDTLKGSFYANCAFYVDPSLSCAKPTAEFSAENFPEYLSPNLWPADTAIPGFQETFENLCRIIIDTAVLVARACDKYAEKEIPAYTPGYLEHVVKTSTTTKARLLHYFPAEPEDSKPQAEEMDDDWCATHLDHGCLTGLTSAMFINETKQSPEIPTSNGHTPRYLPALEELPSSPDPTAGLYIQSRSGKVVQVKIPKDCIAFQTGEALQRITKGKFKAVPHFVRGVRPGFSDGENGGSIARNTLAVFTQPNLGETVDADQGITFGEFARGIVEKNTTK</sequence>
<keyword evidence="2" id="KW-1185">Reference proteome</keyword>
<proteinExistence type="predicted"/>
<gene>
    <name evidence="1" type="ORF">M430DRAFT_69838</name>
</gene>
<dbReference type="InterPro" id="IPR027443">
    <property type="entry name" value="IPNS-like_sf"/>
</dbReference>
<accession>A0A2T3AQM5</accession>
<evidence type="ECO:0008006" key="3">
    <source>
        <dbReference type="Google" id="ProtNLM"/>
    </source>
</evidence>
<dbReference type="STRING" id="857342.A0A2T3AQM5"/>
<dbReference type="InParanoid" id="A0A2T3AQM5"/>
<dbReference type="RefSeq" id="XP_024716969.1">
    <property type="nucleotide sequence ID" value="XM_024869456.1"/>
</dbReference>
<name>A0A2T3AQM5_AMORE</name>
<organism evidence="1 2">
    <name type="scientific">Amorphotheca resinae ATCC 22711</name>
    <dbReference type="NCBI Taxonomy" id="857342"/>
    <lineage>
        <taxon>Eukaryota</taxon>
        <taxon>Fungi</taxon>
        <taxon>Dikarya</taxon>
        <taxon>Ascomycota</taxon>
        <taxon>Pezizomycotina</taxon>
        <taxon>Leotiomycetes</taxon>
        <taxon>Helotiales</taxon>
        <taxon>Amorphothecaceae</taxon>
        <taxon>Amorphotheca</taxon>
    </lineage>
</organism>
<dbReference type="FunFam" id="2.60.120.330:FF:000033">
    <property type="entry name" value="Clavaminate synthase-like protein"/>
    <property type="match status" value="1"/>
</dbReference>
<evidence type="ECO:0000313" key="2">
    <source>
        <dbReference type="Proteomes" id="UP000241818"/>
    </source>
</evidence>
<dbReference type="OrthoDB" id="438224at2759"/>
<evidence type="ECO:0000313" key="1">
    <source>
        <dbReference type="EMBL" id="PSS08571.1"/>
    </source>
</evidence>